<gene>
    <name evidence="2" type="ORF">NX722_15135</name>
</gene>
<feature type="region of interest" description="Disordered" evidence="1">
    <location>
        <begin position="56"/>
        <end position="83"/>
    </location>
</feature>
<accession>A0ABT3MX25</accession>
<evidence type="ECO:0000313" key="3">
    <source>
        <dbReference type="Proteomes" id="UP001209854"/>
    </source>
</evidence>
<evidence type="ECO:0000313" key="2">
    <source>
        <dbReference type="EMBL" id="MCW7553932.1"/>
    </source>
</evidence>
<dbReference type="EMBL" id="JAPFCC010000001">
    <property type="protein sequence ID" value="MCW7553932.1"/>
    <property type="molecule type" value="Genomic_DNA"/>
</dbReference>
<dbReference type="Proteomes" id="UP001209854">
    <property type="component" value="Unassembled WGS sequence"/>
</dbReference>
<protein>
    <recommendedName>
        <fullName evidence="4">Mutator family transposase</fullName>
    </recommendedName>
</protein>
<organism evidence="2 3">
    <name type="scientific">Endozoicomonas gorgoniicola</name>
    <dbReference type="NCBI Taxonomy" id="1234144"/>
    <lineage>
        <taxon>Bacteria</taxon>
        <taxon>Pseudomonadati</taxon>
        <taxon>Pseudomonadota</taxon>
        <taxon>Gammaproteobacteria</taxon>
        <taxon>Oceanospirillales</taxon>
        <taxon>Endozoicomonadaceae</taxon>
        <taxon>Endozoicomonas</taxon>
    </lineage>
</organism>
<feature type="compositionally biased region" description="Basic residues" evidence="1">
    <location>
        <begin position="67"/>
        <end position="79"/>
    </location>
</feature>
<sequence length="117" mass="13258">MGKAAEHIGNTPREVSFKAAQETLVSFHQTLLGESGDWLEEKIANMLEIIGQHVVGNRPGRSEPRAVKKRPKPHKRLQHPRSQAHINQSVIQVDKLHLFDTVHVKITQFRVSDNDSQ</sequence>
<comment type="caution">
    <text evidence="2">The sequence shown here is derived from an EMBL/GenBank/DDBJ whole genome shotgun (WGS) entry which is preliminary data.</text>
</comment>
<evidence type="ECO:0008006" key="4">
    <source>
        <dbReference type="Google" id="ProtNLM"/>
    </source>
</evidence>
<evidence type="ECO:0000256" key="1">
    <source>
        <dbReference type="SAM" id="MobiDB-lite"/>
    </source>
</evidence>
<name>A0ABT3MX25_9GAMM</name>
<keyword evidence="3" id="KW-1185">Reference proteome</keyword>
<dbReference type="RefSeq" id="WP_262563672.1">
    <property type="nucleotide sequence ID" value="NZ_JAPFCC010000001.1"/>
</dbReference>
<reference evidence="2 3" key="1">
    <citation type="submission" date="2022-10" db="EMBL/GenBank/DDBJ databases">
        <title>High-quality genome sequences of two octocoral-associated bacteria, Endozoicomonas euniceicola EF212 and Endozoicomonas gorgoniicola PS125.</title>
        <authorList>
            <person name="Chiou Y.-J."/>
            <person name="Chen Y.-H."/>
        </authorList>
    </citation>
    <scope>NUCLEOTIDE SEQUENCE [LARGE SCALE GENOMIC DNA]</scope>
    <source>
        <strain evidence="2 3">PS125</strain>
    </source>
</reference>
<proteinExistence type="predicted"/>